<dbReference type="InterPro" id="IPR038501">
    <property type="entry name" value="Spore_GerAC_C_sf"/>
</dbReference>
<keyword evidence="5" id="KW-0472">Membrane</keyword>
<comment type="similarity">
    <text evidence="2">Belongs to the GerABKC lipoprotein family.</text>
</comment>
<keyword evidence="4" id="KW-0732">Signal</keyword>
<evidence type="ECO:0000259" key="8">
    <source>
        <dbReference type="Pfam" id="PF05504"/>
    </source>
</evidence>
<gene>
    <name evidence="10" type="ORF">J2X07_003275</name>
</gene>
<comment type="subcellular location">
    <subcellularLocation>
        <location evidence="1">Membrane</location>
        <topology evidence="1">Lipid-anchor</topology>
    </subcellularLocation>
</comment>
<dbReference type="Gene3D" id="3.30.300.210">
    <property type="entry name" value="Nutrient germinant receptor protein C, domain 3"/>
    <property type="match status" value="1"/>
</dbReference>
<name>A0ABU1U498_9BACL</name>
<dbReference type="Pfam" id="PF05504">
    <property type="entry name" value="Spore_GerAC"/>
    <property type="match status" value="1"/>
</dbReference>
<comment type="caution">
    <text evidence="10">The sequence shown here is derived from an EMBL/GenBank/DDBJ whole genome shotgun (WGS) entry which is preliminary data.</text>
</comment>
<organism evidence="10 11">
    <name type="scientific">Fictibacillus barbaricus</name>
    <dbReference type="NCBI Taxonomy" id="182136"/>
    <lineage>
        <taxon>Bacteria</taxon>
        <taxon>Bacillati</taxon>
        <taxon>Bacillota</taxon>
        <taxon>Bacilli</taxon>
        <taxon>Bacillales</taxon>
        <taxon>Fictibacillaceae</taxon>
        <taxon>Fictibacillus</taxon>
    </lineage>
</organism>
<proteinExistence type="inferred from homology"/>
<reference evidence="10 11" key="1">
    <citation type="submission" date="2023-07" db="EMBL/GenBank/DDBJ databases">
        <title>Sorghum-associated microbial communities from plants grown in Nebraska, USA.</title>
        <authorList>
            <person name="Schachtman D."/>
        </authorList>
    </citation>
    <scope>NUCLEOTIDE SEQUENCE [LARGE SCALE GENOMIC DNA]</scope>
    <source>
        <strain evidence="10 11">BE211</strain>
    </source>
</reference>
<dbReference type="EMBL" id="JAVDWA010000006">
    <property type="protein sequence ID" value="MDR7074280.1"/>
    <property type="molecule type" value="Genomic_DNA"/>
</dbReference>
<accession>A0ABU1U498</accession>
<evidence type="ECO:0000256" key="1">
    <source>
        <dbReference type="ARBA" id="ARBA00004635"/>
    </source>
</evidence>
<evidence type="ECO:0000313" key="11">
    <source>
        <dbReference type="Proteomes" id="UP001258181"/>
    </source>
</evidence>
<evidence type="ECO:0000256" key="5">
    <source>
        <dbReference type="ARBA" id="ARBA00023136"/>
    </source>
</evidence>
<keyword evidence="3" id="KW-0309">Germination</keyword>
<keyword evidence="6" id="KW-0564">Palmitate</keyword>
<feature type="domain" description="Spore germination protein N-terminal" evidence="9">
    <location>
        <begin position="21"/>
        <end position="186"/>
    </location>
</feature>
<protein>
    <submittedName>
        <fullName evidence="10">Spore germination protein</fullName>
    </submittedName>
</protein>
<dbReference type="Proteomes" id="UP001258181">
    <property type="component" value="Unassembled WGS sequence"/>
</dbReference>
<evidence type="ECO:0000313" key="10">
    <source>
        <dbReference type="EMBL" id="MDR7074280.1"/>
    </source>
</evidence>
<evidence type="ECO:0000256" key="6">
    <source>
        <dbReference type="ARBA" id="ARBA00023139"/>
    </source>
</evidence>
<evidence type="ECO:0000259" key="9">
    <source>
        <dbReference type="Pfam" id="PF25198"/>
    </source>
</evidence>
<dbReference type="RefSeq" id="WP_310260942.1">
    <property type="nucleotide sequence ID" value="NZ_JAVDWA010000006.1"/>
</dbReference>
<evidence type="ECO:0000256" key="2">
    <source>
        <dbReference type="ARBA" id="ARBA00007886"/>
    </source>
</evidence>
<sequence length="355" mass="40639">MKKFLSLLVCLLLTACNTEKEVLDDITMVRSFGFDKYPKKNHINGTIIYPIYIDEQTFKMRDLSAAGETAKEVRAELNEMVSKPLFVGKLNTVLFSQEIAKEGIMETLDMLQRDPGVGRAIYLAITKESTKEILTIDNNLANHDGNFYSSLIKQNENYSNLPHLNFHTFLYAYFSDCMDPILPYLSHRNNSVKIKGLALFKKDKMVGTLGEEDLLAFKTLYQNLNEGSYQFSSQKYKGNLEILKSRIHYTILAKPHHRVILNVNVKGRLTEYTKVNAGKPNVIKGIERNIEKELNREGYKLIGKFQKLNIDPIGIGEHVRSRTRAFDHKGWNKNYSGLDIKVKYQVKITESGISQ</sequence>
<keyword evidence="11" id="KW-1185">Reference proteome</keyword>
<evidence type="ECO:0000256" key="3">
    <source>
        <dbReference type="ARBA" id="ARBA00022544"/>
    </source>
</evidence>
<evidence type="ECO:0000256" key="4">
    <source>
        <dbReference type="ARBA" id="ARBA00022729"/>
    </source>
</evidence>
<keyword evidence="7" id="KW-0449">Lipoprotein</keyword>
<feature type="domain" description="Spore germination GerAC-like C-terminal" evidence="8">
    <location>
        <begin position="195"/>
        <end position="352"/>
    </location>
</feature>
<dbReference type="PANTHER" id="PTHR35789:SF1">
    <property type="entry name" value="SPORE GERMINATION PROTEIN B3"/>
    <property type="match status" value="1"/>
</dbReference>
<dbReference type="PANTHER" id="PTHR35789">
    <property type="entry name" value="SPORE GERMINATION PROTEIN B3"/>
    <property type="match status" value="1"/>
</dbReference>
<dbReference type="InterPro" id="IPR046953">
    <property type="entry name" value="Spore_GerAC-like_C"/>
</dbReference>
<dbReference type="NCBIfam" id="TIGR02887">
    <property type="entry name" value="spore_ger_x_C"/>
    <property type="match status" value="1"/>
</dbReference>
<dbReference type="Pfam" id="PF25198">
    <property type="entry name" value="Spore_GerAC_N"/>
    <property type="match status" value="1"/>
</dbReference>
<dbReference type="InterPro" id="IPR008844">
    <property type="entry name" value="Spore_GerAC-like"/>
</dbReference>
<dbReference type="InterPro" id="IPR057336">
    <property type="entry name" value="GerAC_N"/>
</dbReference>
<dbReference type="PROSITE" id="PS51257">
    <property type="entry name" value="PROKAR_LIPOPROTEIN"/>
    <property type="match status" value="1"/>
</dbReference>
<evidence type="ECO:0000256" key="7">
    <source>
        <dbReference type="ARBA" id="ARBA00023288"/>
    </source>
</evidence>